<dbReference type="PANTHER" id="PTHR46796">
    <property type="entry name" value="HTH-TYPE TRANSCRIPTIONAL ACTIVATOR RHAS-RELATED"/>
    <property type="match status" value="1"/>
</dbReference>
<dbReference type="Proteomes" id="UP000622017">
    <property type="component" value="Unassembled WGS sequence"/>
</dbReference>
<organism evidence="5 6">
    <name type="scientific">Hymenobacter citatus</name>
    <dbReference type="NCBI Taxonomy" id="2763506"/>
    <lineage>
        <taxon>Bacteria</taxon>
        <taxon>Pseudomonadati</taxon>
        <taxon>Bacteroidota</taxon>
        <taxon>Cytophagia</taxon>
        <taxon>Cytophagales</taxon>
        <taxon>Hymenobacteraceae</taxon>
        <taxon>Hymenobacter</taxon>
    </lineage>
</organism>
<keyword evidence="2" id="KW-0238">DNA-binding</keyword>
<dbReference type="InterPro" id="IPR018060">
    <property type="entry name" value="HTH_AraC"/>
</dbReference>
<sequence>MAAFTTHVYTSELYNRPALASTQALEWPGVRLERYQLDAMALPAHYHEQHLLLVHQGEQPVVSSRRTGGRVEVDRFYKGDIGLYPQGEYGPLGWDGPADIIHVHLDAQALETRARRDLDLAYFTLRERFRSEDGLLAQLGQQLLAAAGRTHTLGQLYSESLVTTLSYHLIEHHATFERRLPGRTQGQLPTTVLARIDAYLEAHAEAPITLEALADLANLSVFHFARRFKHTTGRSPYHYVLDWKIRRARTLLRAGELPVAAIGDALGFASPAHFAAAFKRATGQSPRAFQQG</sequence>
<dbReference type="PROSITE" id="PS01124">
    <property type="entry name" value="HTH_ARAC_FAMILY_2"/>
    <property type="match status" value="1"/>
</dbReference>
<dbReference type="SUPFAM" id="SSF46689">
    <property type="entry name" value="Homeodomain-like"/>
    <property type="match status" value="2"/>
</dbReference>
<keyword evidence="1" id="KW-0805">Transcription regulation</keyword>
<dbReference type="InterPro" id="IPR009057">
    <property type="entry name" value="Homeodomain-like_sf"/>
</dbReference>
<dbReference type="PANTHER" id="PTHR46796:SF6">
    <property type="entry name" value="ARAC SUBFAMILY"/>
    <property type="match status" value="1"/>
</dbReference>
<name>A0ABR7MFS2_9BACT</name>
<proteinExistence type="predicted"/>
<keyword evidence="3" id="KW-0804">Transcription</keyword>
<evidence type="ECO:0000259" key="4">
    <source>
        <dbReference type="PROSITE" id="PS01124"/>
    </source>
</evidence>
<gene>
    <name evidence="5" type="ORF">H8B15_02140</name>
</gene>
<dbReference type="RefSeq" id="WP_187317998.1">
    <property type="nucleotide sequence ID" value="NZ_JACSCY010000001.1"/>
</dbReference>
<reference evidence="5 6" key="1">
    <citation type="submission" date="2020-08" db="EMBL/GenBank/DDBJ databases">
        <title>Hymenobacter sp.</title>
        <authorList>
            <person name="Kim M.K."/>
        </authorList>
    </citation>
    <scope>NUCLEOTIDE SEQUENCE [LARGE SCALE GENOMIC DNA]</scope>
    <source>
        <strain evidence="5 6">BT507</strain>
    </source>
</reference>
<feature type="domain" description="HTH araC/xylS-type" evidence="4">
    <location>
        <begin position="194"/>
        <end position="292"/>
    </location>
</feature>
<evidence type="ECO:0000313" key="5">
    <source>
        <dbReference type="EMBL" id="MBC6609704.1"/>
    </source>
</evidence>
<protein>
    <submittedName>
        <fullName evidence="5">Helix-turn-helix transcriptional regulator</fullName>
    </submittedName>
</protein>
<dbReference type="PROSITE" id="PS00041">
    <property type="entry name" value="HTH_ARAC_FAMILY_1"/>
    <property type="match status" value="1"/>
</dbReference>
<dbReference type="InterPro" id="IPR018062">
    <property type="entry name" value="HTH_AraC-typ_CS"/>
</dbReference>
<accession>A0ABR7MFS2</accession>
<keyword evidence="6" id="KW-1185">Reference proteome</keyword>
<evidence type="ECO:0000256" key="1">
    <source>
        <dbReference type="ARBA" id="ARBA00023015"/>
    </source>
</evidence>
<dbReference type="SMART" id="SM00342">
    <property type="entry name" value="HTH_ARAC"/>
    <property type="match status" value="1"/>
</dbReference>
<evidence type="ECO:0000256" key="3">
    <source>
        <dbReference type="ARBA" id="ARBA00023163"/>
    </source>
</evidence>
<dbReference type="Pfam" id="PF12833">
    <property type="entry name" value="HTH_18"/>
    <property type="match status" value="1"/>
</dbReference>
<evidence type="ECO:0000313" key="6">
    <source>
        <dbReference type="Proteomes" id="UP000622017"/>
    </source>
</evidence>
<dbReference type="EMBL" id="JACSCY010000001">
    <property type="protein sequence ID" value="MBC6609704.1"/>
    <property type="molecule type" value="Genomic_DNA"/>
</dbReference>
<comment type="caution">
    <text evidence="5">The sequence shown here is derived from an EMBL/GenBank/DDBJ whole genome shotgun (WGS) entry which is preliminary data.</text>
</comment>
<dbReference type="InterPro" id="IPR050204">
    <property type="entry name" value="AraC_XylS_family_regulators"/>
</dbReference>
<dbReference type="Gene3D" id="1.10.10.60">
    <property type="entry name" value="Homeodomain-like"/>
    <property type="match status" value="2"/>
</dbReference>
<evidence type="ECO:0000256" key="2">
    <source>
        <dbReference type="ARBA" id="ARBA00023125"/>
    </source>
</evidence>